<dbReference type="Gene3D" id="1.20.1740.10">
    <property type="entry name" value="Amino acid/polyamine transporter I"/>
    <property type="match status" value="1"/>
</dbReference>
<feature type="transmembrane region" description="Helical" evidence="6">
    <location>
        <begin position="244"/>
        <end position="267"/>
    </location>
</feature>
<feature type="transmembrane region" description="Helical" evidence="6">
    <location>
        <begin position="104"/>
        <end position="121"/>
    </location>
</feature>
<proteinExistence type="predicted"/>
<dbReference type="OrthoDB" id="9759676at2"/>
<dbReference type="PANTHER" id="PTHR47704">
    <property type="entry name" value="POTASSIUM TRANSPORTER KIMA"/>
    <property type="match status" value="1"/>
</dbReference>
<feature type="transmembrane region" description="Helical" evidence="6">
    <location>
        <begin position="127"/>
        <end position="154"/>
    </location>
</feature>
<feature type="transmembrane region" description="Helical" evidence="6">
    <location>
        <begin position="328"/>
        <end position="349"/>
    </location>
</feature>
<dbReference type="GO" id="GO:0022857">
    <property type="term" value="F:transmembrane transporter activity"/>
    <property type="evidence" value="ECO:0007669"/>
    <property type="project" value="InterPro"/>
</dbReference>
<feature type="region of interest" description="Disordered" evidence="5">
    <location>
        <begin position="549"/>
        <end position="588"/>
    </location>
</feature>
<evidence type="ECO:0000256" key="4">
    <source>
        <dbReference type="ARBA" id="ARBA00023136"/>
    </source>
</evidence>
<evidence type="ECO:0000256" key="1">
    <source>
        <dbReference type="ARBA" id="ARBA00004141"/>
    </source>
</evidence>
<reference evidence="8" key="1">
    <citation type="submission" date="2018-07" db="EMBL/GenBank/DDBJ databases">
        <authorList>
            <person name="Zhao J."/>
        </authorList>
    </citation>
    <scope>NUCLEOTIDE SEQUENCE [LARGE SCALE GENOMIC DNA]</scope>
    <source>
        <strain evidence="8">GSSD-12</strain>
    </source>
</reference>
<dbReference type="PANTHER" id="PTHR47704:SF1">
    <property type="entry name" value="POTASSIUM TRANSPORTER KIMA"/>
    <property type="match status" value="1"/>
</dbReference>
<dbReference type="InterPro" id="IPR002293">
    <property type="entry name" value="AA/rel_permease1"/>
</dbReference>
<feature type="compositionally biased region" description="Basic and acidic residues" evidence="5">
    <location>
        <begin position="567"/>
        <end position="578"/>
    </location>
</feature>
<keyword evidence="2 6" id="KW-0812">Transmembrane</keyword>
<evidence type="ECO:0000256" key="6">
    <source>
        <dbReference type="SAM" id="Phobius"/>
    </source>
</evidence>
<keyword evidence="4 6" id="KW-0472">Membrane</keyword>
<feature type="transmembrane region" description="Helical" evidence="6">
    <location>
        <begin position="221"/>
        <end position="237"/>
    </location>
</feature>
<feature type="transmembrane region" description="Helical" evidence="6">
    <location>
        <begin position="447"/>
        <end position="471"/>
    </location>
</feature>
<gene>
    <name evidence="7" type="ORF">DVK44_31890</name>
</gene>
<keyword evidence="3 6" id="KW-1133">Transmembrane helix</keyword>
<evidence type="ECO:0000313" key="8">
    <source>
        <dbReference type="Proteomes" id="UP000253868"/>
    </source>
</evidence>
<dbReference type="InterPro" id="IPR053153">
    <property type="entry name" value="APC_K+_Transporter"/>
</dbReference>
<name>A0A345HXX8_9ACTN</name>
<feature type="transmembrane region" description="Helical" evidence="6">
    <location>
        <begin position="483"/>
        <end position="502"/>
    </location>
</feature>
<dbReference type="EMBL" id="CP031194">
    <property type="protein sequence ID" value="AXG81552.1"/>
    <property type="molecule type" value="Genomic_DNA"/>
</dbReference>
<feature type="transmembrane region" description="Helical" evidence="6">
    <location>
        <begin position="369"/>
        <end position="389"/>
    </location>
</feature>
<accession>A0A345HXX8</accession>
<feature type="transmembrane region" description="Helical" evidence="6">
    <location>
        <begin position="508"/>
        <end position="526"/>
    </location>
</feature>
<evidence type="ECO:0000313" key="7">
    <source>
        <dbReference type="EMBL" id="AXG81552.1"/>
    </source>
</evidence>
<evidence type="ECO:0000256" key="5">
    <source>
        <dbReference type="SAM" id="MobiDB-lite"/>
    </source>
</evidence>
<dbReference type="KEGG" id="spad:DVK44_31890"/>
<evidence type="ECO:0000256" key="3">
    <source>
        <dbReference type="ARBA" id="ARBA00022989"/>
    </source>
</evidence>
<dbReference type="GO" id="GO:0016020">
    <property type="term" value="C:membrane"/>
    <property type="evidence" value="ECO:0007669"/>
    <property type="project" value="UniProtKB-SubCell"/>
</dbReference>
<organism evidence="7 8">
    <name type="scientific">Streptomyces paludis</name>
    <dbReference type="NCBI Taxonomy" id="2282738"/>
    <lineage>
        <taxon>Bacteria</taxon>
        <taxon>Bacillati</taxon>
        <taxon>Actinomycetota</taxon>
        <taxon>Actinomycetes</taxon>
        <taxon>Kitasatosporales</taxon>
        <taxon>Streptomycetaceae</taxon>
        <taxon>Streptomyces</taxon>
    </lineage>
</organism>
<feature type="transmembrane region" description="Helical" evidence="6">
    <location>
        <begin position="287"/>
        <end position="307"/>
    </location>
</feature>
<dbReference type="AlphaFoldDB" id="A0A345HXX8"/>
<dbReference type="Proteomes" id="UP000253868">
    <property type="component" value="Chromosome"/>
</dbReference>
<evidence type="ECO:0000256" key="2">
    <source>
        <dbReference type="ARBA" id="ARBA00022692"/>
    </source>
</evidence>
<protein>
    <submittedName>
        <fullName evidence="7">APC family permease</fullName>
    </submittedName>
</protein>
<dbReference type="Pfam" id="PF13520">
    <property type="entry name" value="AA_permease_2"/>
    <property type="match status" value="1"/>
</dbReference>
<comment type="subcellular location">
    <subcellularLocation>
        <location evidence="1">Membrane</location>
        <topology evidence="1">Multi-pass membrane protein</topology>
    </subcellularLocation>
</comment>
<keyword evidence="8" id="KW-1185">Reference proteome</keyword>
<feature type="transmembrane region" description="Helical" evidence="6">
    <location>
        <begin position="421"/>
        <end position="441"/>
    </location>
</feature>
<sequence>MLLRMVGREWGRVSVGPEAWREALPVDPDIGSYPEPAQIVPARFGRFVRVLPLSEQPSGTGAGGPAAFAGGAAAPTGFGARLRRAVLGAPLRSTAIARERMRKLVALPVLSADALSSVAYGPEAMLVVLVLAGTAGLAYAVPVALAIAFLMLAVGLSYRQTIRAYPHGGGSYIVATDNLGRMPGLVAAAGLMTDYVLTVAVSVSSGVAAVTSALPGLNDEAVLIGVLVIALLLAGNLRGVRQAGAVFAAPTYAFVVAIAALVAFGLYHAAGRGFEPVPTPQLHAAEGVGLLLVMRAFASGSTAMTGIEAISNAVPAFKPVPWRNARTTLSWMIGLLVALFAGTVAMVHLEGVIPNSQETVLSQLAHRSFGSGGMYVFTQAATALVLLLAANTAYNDFPRVLFLLARDNYAPRIFTRLGDRLAFSNGIIVLSVAAAIVYVAFEGRTASLIPLYAVGVFLAFTLSQSGMVVHWWRRRDRHWRKSLCFNVTGAVLSALVFVTAGITKFTEGAWVAILAVAGFLLVTTRIRRHYDRVTAALRLHPQMIEIPGGTLPPPPDPCSPAHGGRAGLKDAENAKNTDDSEEEDTPEEIRHLSVVPIDALHQASVRALAYAASLQQPVLALHVSPSDEDAERFREAWLLWGDHLPLRIVVSPYRAIVAPLISYIEALHHQRPDLTITVIIPEIVVRHWWHRVLHSPLAGRLRRALRHLPKIVVTTVPFHVQEGALRTERPPQMAGLSHND</sequence>